<evidence type="ECO:0000256" key="1">
    <source>
        <dbReference type="SAM" id="MobiDB-lite"/>
    </source>
</evidence>
<feature type="compositionally biased region" description="Basic and acidic residues" evidence="1">
    <location>
        <begin position="43"/>
        <end position="61"/>
    </location>
</feature>
<protein>
    <submittedName>
        <fullName evidence="2">Uncharacterized protein</fullName>
    </submittedName>
</protein>
<dbReference type="EMBL" id="VICG01000006">
    <property type="protein sequence ID" value="KAA8571040.1"/>
    <property type="molecule type" value="Genomic_DNA"/>
</dbReference>
<dbReference type="AlphaFoldDB" id="A0A5M9JQX5"/>
<sequence>MSDLHKQLRRPNIQRSVFSFAKTSPTDLLLVVSGFQATLPEASEGHGKKTQEEDLEGRKLLDNASEGGSEGDGPPSICKVEKRKGSVEPSVGDDGG</sequence>
<organism evidence="2 3">
    <name type="scientific">Monilinia fructicola</name>
    <name type="common">Brown rot fungus</name>
    <name type="synonym">Ciboria fructicola</name>
    <dbReference type="NCBI Taxonomy" id="38448"/>
    <lineage>
        <taxon>Eukaryota</taxon>
        <taxon>Fungi</taxon>
        <taxon>Dikarya</taxon>
        <taxon>Ascomycota</taxon>
        <taxon>Pezizomycotina</taxon>
        <taxon>Leotiomycetes</taxon>
        <taxon>Helotiales</taxon>
        <taxon>Sclerotiniaceae</taxon>
        <taxon>Monilinia</taxon>
    </lineage>
</organism>
<reference evidence="2 3" key="1">
    <citation type="submission" date="2019-06" db="EMBL/GenBank/DDBJ databases">
        <title>Genome Sequence of the Brown Rot Fungal Pathogen Monilinia fructicola.</title>
        <authorList>
            <person name="De Miccolis Angelini R.M."/>
            <person name="Landi L."/>
            <person name="Abate D."/>
            <person name="Pollastro S."/>
            <person name="Romanazzi G."/>
            <person name="Faretra F."/>
        </authorList>
    </citation>
    <scope>NUCLEOTIDE SEQUENCE [LARGE SCALE GENOMIC DNA]</scope>
    <source>
        <strain evidence="2 3">Mfrc123</strain>
    </source>
</reference>
<dbReference type="Proteomes" id="UP000322873">
    <property type="component" value="Unassembled WGS sequence"/>
</dbReference>
<keyword evidence="3" id="KW-1185">Reference proteome</keyword>
<evidence type="ECO:0000313" key="2">
    <source>
        <dbReference type="EMBL" id="KAA8571040.1"/>
    </source>
</evidence>
<name>A0A5M9JQX5_MONFR</name>
<gene>
    <name evidence="2" type="ORF">EYC84_000405</name>
</gene>
<evidence type="ECO:0000313" key="3">
    <source>
        <dbReference type="Proteomes" id="UP000322873"/>
    </source>
</evidence>
<dbReference type="VEuPathDB" id="FungiDB:MFRU_028g00700"/>
<comment type="caution">
    <text evidence="2">The sequence shown here is derived from an EMBL/GenBank/DDBJ whole genome shotgun (WGS) entry which is preliminary data.</text>
</comment>
<accession>A0A5M9JQX5</accession>
<feature type="region of interest" description="Disordered" evidence="1">
    <location>
        <begin position="42"/>
        <end position="96"/>
    </location>
</feature>
<proteinExistence type="predicted"/>